<evidence type="ECO:0000256" key="3">
    <source>
        <dbReference type="RuleBase" id="RU000461"/>
    </source>
</evidence>
<dbReference type="PRINTS" id="PR00463">
    <property type="entry name" value="EP450I"/>
</dbReference>
<keyword evidence="5" id="KW-1185">Reference proteome</keyword>
<comment type="caution">
    <text evidence="4">The sequence shown here is derived from an EMBL/GenBank/DDBJ whole genome shotgun (WGS) entry which is preliminary data.</text>
</comment>
<dbReference type="CDD" id="cd00302">
    <property type="entry name" value="cytochrome_P450"/>
    <property type="match status" value="1"/>
</dbReference>
<evidence type="ECO:0000313" key="4">
    <source>
        <dbReference type="EMBL" id="MFB9991765.1"/>
    </source>
</evidence>
<gene>
    <name evidence="4" type="ORF">ACFFLM_07265</name>
</gene>
<keyword evidence="3" id="KW-0503">Monooxygenase</keyword>
<protein>
    <submittedName>
        <fullName evidence="4">Cytochrome P450</fullName>
    </submittedName>
</protein>
<evidence type="ECO:0000256" key="1">
    <source>
        <dbReference type="ARBA" id="ARBA00001971"/>
    </source>
</evidence>
<name>A0ABV6AWH1_9DEIO</name>
<dbReference type="InterPro" id="IPR001128">
    <property type="entry name" value="Cyt_P450"/>
</dbReference>
<dbReference type="Gene3D" id="1.10.630.10">
    <property type="entry name" value="Cytochrome P450"/>
    <property type="match status" value="1"/>
</dbReference>
<comment type="cofactor">
    <cofactor evidence="1">
        <name>heme</name>
        <dbReference type="ChEBI" id="CHEBI:30413"/>
    </cofactor>
</comment>
<dbReference type="Proteomes" id="UP001589733">
    <property type="component" value="Unassembled WGS sequence"/>
</dbReference>
<dbReference type="RefSeq" id="WP_380007399.1">
    <property type="nucleotide sequence ID" value="NZ_JBHLYR010000023.1"/>
</dbReference>
<dbReference type="InterPro" id="IPR017972">
    <property type="entry name" value="Cyt_P450_CS"/>
</dbReference>
<accession>A0ABV6AWH1</accession>
<dbReference type="EMBL" id="JBHLYR010000023">
    <property type="protein sequence ID" value="MFB9991765.1"/>
    <property type="molecule type" value="Genomic_DNA"/>
</dbReference>
<dbReference type="InterPro" id="IPR036396">
    <property type="entry name" value="Cyt_P450_sf"/>
</dbReference>
<dbReference type="InterPro" id="IPR050121">
    <property type="entry name" value="Cytochrome_P450_monoxygenase"/>
</dbReference>
<keyword evidence="3" id="KW-0349">Heme</keyword>
<organism evidence="4 5">
    <name type="scientific">Deinococcus oregonensis</name>
    <dbReference type="NCBI Taxonomy" id="1805970"/>
    <lineage>
        <taxon>Bacteria</taxon>
        <taxon>Thermotogati</taxon>
        <taxon>Deinococcota</taxon>
        <taxon>Deinococci</taxon>
        <taxon>Deinococcales</taxon>
        <taxon>Deinococcaceae</taxon>
        <taxon>Deinococcus</taxon>
    </lineage>
</organism>
<dbReference type="PANTHER" id="PTHR24305">
    <property type="entry name" value="CYTOCHROME P450"/>
    <property type="match status" value="1"/>
</dbReference>
<keyword evidence="3" id="KW-0479">Metal-binding</keyword>
<sequence>MRSSLDLLPEPPTRPGNGHLQDWALQPLALIEEGAHRSAAGGLFRLRLGLPAVVGFSAAWNRALLTDLHTFRSAGSFSRVVPYLSGGVILTDAPAHAPRRGMVNQGFGKRHMETLRERVRAALPPIPAGEWDALAWADSAALNMLNAAYFSGEFDPGLLHAFLAPLRHPFPVPALPRPLLFARVDAELRRLAHKRLTAGNGDDLLALLAPLPGGLEETRVSLAAGHDTTTHALAWAAWHLAHSPEWHAPEHHGAVLKEVLRLYPPGWMGSRRLARNLRWNTPDGQSVLLPRGTLALYSPYLSGRDTALWLQASEFRPQRWQAAPPAWAYLPFGGGERICLGMHLAHLMILEALTTLPPLEPLRGNATPRPGVTLGPAGPLVVRTMQQHPPGRGFNVMTRCSGE</sequence>
<keyword evidence="3" id="KW-0408">Iron</keyword>
<reference evidence="4 5" key="1">
    <citation type="submission" date="2024-09" db="EMBL/GenBank/DDBJ databases">
        <authorList>
            <person name="Sun Q."/>
            <person name="Mori K."/>
        </authorList>
    </citation>
    <scope>NUCLEOTIDE SEQUENCE [LARGE SCALE GENOMIC DNA]</scope>
    <source>
        <strain evidence="4 5">JCM 13503</strain>
    </source>
</reference>
<dbReference type="PRINTS" id="PR00385">
    <property type="entry name" value="P450"/>
</dbReference>
<dbReference type="PANTHER" id="PTHR24305:SF166">
    <property type="entry name" value="CYTOCHROME P450 12A4, MITOCHONDRIAL-RELATED"/>
    <property type="match status" value="1"/>
</dbReference>
<proteinExistence type="inferred from homology"/>
<evidence type="ECO:0000256" key="2">
    <source>
        <dbReference type="ARBA" id="ARBA00010617"/>
    </source>
</evidence>
<dbReference type="Pfam" id="PF00067">
    <property type="entry name" value="p450"/>
    <property type="match status" value="1"/>
</dbReference>
<comment type="similarity">
    <text evidence="2 3">Belongs to the cytochrome P450 family.</text>
</comment>
<evidence type="ECO:0000313" key="5">
    <source>
        <dbReference type="Proteomes" id="UP001589733"/>
    </source>
</evidence>
<dbReference type="InterPro" id="IPR002401">
    <property type="entry name" value="Cyt_P450_E_grp-I"/>
</dbReference>
<keyword evidence="3" id="KW-0560">Oxidoreductase</keyword>
<dbReference type="SUPFAM" id="SSF48264">
    <property type="entry name" value="Cytochrome P450"/>
    <property type="match status" value="1"/>
</dbReference>
<dbReference type="PROSITE" id="PS00086">
    <property type="entry name" value="CYTOCHROME_P450"/>
    <property type="match status" value="1"/>
</dbReference>